<dbReference type="SMART" id="SM00355">
    <property type="entry name" value="ZnF_C2H2"/>
    <property type="match status" value="6"/>
</dbReference>
<dbReference type="PANTHER" id="PTHR47487">
    <property type="entry name" value="OS06G0651300 PROTEIN-RELATED"/>
    <property type="match status" value="1"/>
</dbReference>
<protein>
    <recommendedName>
        <fullName evidence="5">C2H2-type domain-containing protein</fullName>
    </recommendedName>
</protein>
<feature type="region of interest" description="Disordered" evidence="4">
    <location>
        <begin position="58"/>
        <end position="80"/>
    </location>
</feature>
<dbReference type="InterPro" id="IPR013087">
    <property type="entry name" value="Znf_C2H2_type"/>
</dbReference>
<keyword evidence="7" id="KW-1185">Reference proteome</keyword>
<dbReference type="PROSITE" id="PS00028">
    <property type="entry name" value="ZINC_FINGER_C2H2_1"/>
    <property type="match status" value="2"/>
</dbReference>
<dbReference type="SMART" id="SM00451">
    <property type="entry name" value="ZnF_U1"/>
    <property type="match status" value="6"/>
</dbReference>
<evidence type="ECO:0000256" key="2">
    <source>
        <dbReference type="ARBA" id="ARBA00022771"/>
    </source>
</evidence>
<dbReference type="Gene3D" id="3.30.160.60">
    <property type="entry name" value="Classic Zinc Finger"/>
    <property type="match status" value="6"/>
</dbReference>
<evidence type="ECO:0000313" key="7">
    <source>
        <dbReference type="Proteomes" id="UP001231189"/>
    </source>
</evidence>
<reference evidence="6" key="1">
    <citation type="submission" date="2023-07" db="EMBL/GenBank/DDBJ databases">
        <title>A chromosome-level genome assembly of Lolium multiflorum.</title>
        <authorList>
            <person name="Chen Y."/>
            <person name="Copetti D."/>
            <person name="Kolliker R."/>
            <person name="Studer B."/>
        </authorList>
    </citation>
    <scope>NUCLEOTIDE SEQUENCE</scope>
    <source>
        <strain evidence="6">02402/16</strain>
        <tissue evidence="6">Leaf</tissue>
    </source>
</reference>
<dbReference type="GO" id="GO:0008270">
    <property type="term" value="F:zinc ion binding"/>
    <property type="evidence" value="ECO:0007669"/>
    <property type="project" value="UniProtKB-KW"/>
</dbReference>
<dbReference type="GO" id="GO:0003676">
    <property type="term" value="F:nucleic acid binding"/>
    <property type="evidence" value="ECO:0007669"/>
    <property type="project" value="InterPro"/>
</dbReference>
<comment type="caution">
    <text evidence="6">The sequence shown here is derived from an EMBL/GenBank/DDBJ whole genome shotgun (WGS) entry which is preliminary data.</text>
</comment>
<evidence type="ECO:0000313" key="6">
    <source>
        <dbReference type="EMBL" id="KAK1630956.1"/>
    </source>
</evidence>
<dbReference type="AlphaFoldDB" id="A0AAD8RW51"/>
<dbReference type="Pfam" id="PF12874">
    <property type="entry name" value="zf-met"/>
    <property type="match status" value="4"/>
</dbReference>
<sequence>MSKNVMLQEAKSHSINVARHSEKLPSAWSCNIFQVVCTCQTDLRNHLKGIRHREKVQSLLEQSKKKASDSESHKSRLNTKPPMKWSCTVCQVQATSEQNLQPHYAGQKHLSNVATLVPRTKASDQKAKTVAEPYLGTEQKKISSIKWSCSTCQANGISQSTLESHLEGKRHQLNIAEASVEGDKNGMTRNVMVQEGKSHGINVQKNLEEPPSEWICSICQVFCTCQIDLKNHLKGIRHREKVQSLLEQNKDKASNSESWKSKLNPDSRWICSICHAHCTCESDLENHLRGKRHQLNIHVLREKIKQEKRNPPRIAKNEEPPSEWNCTMCEAKCNSESQFEGHRRSSRHQQMIHAILRKGKFAKASSSRTANELPSDGSNGTWLGIGGEASGNVFM</sequence>
<gene>
    <name evidence="6" type="ORF">QYE76_005271</name>
</gene>
<proteinExistence type="predicted"/>
<feature type="compositionally biased region" description="Basic and acidic residues" evidence="4">
    <location>
        <begin position="62"/>
        <end position="74"/>
    </location>
</feature>
<keyword evidence="2" id="KW-0863">Zinc-finger</keyword>
<feature type="domain" description="C2H2-type" evidence="5">
    <location>
        <begin position="326"/>
        <end position="348"/>
    </location>
</feature>
<dbReference type="InterPro" id="IPR036236">
    <property type="entry name" value="Znf_C2H2_sf"/>
</dbReference>
<evidence type="ECO:0000256" key="4">
    <source>
        <dbReference type="SAM" id="MobiDB-lite"/>
    </source>
</evidence>
<dbReference type="EMBL" id="JAUUTY010000005">
    <property type="protein sequence ID" value="KAK1630956.1"/>
    <property type="molecule type" value="Genomic_DNA"/>
</dbReference>
<feature type="domain" description="C2H2-type" evidence="5">
    <location>
        <begin position="271"/>
        <end position="293"/>
    </location>
</feature>
<keyword evidence="3" id="KW-0862">Zinc</keyword>
<name>A0AAD8RW51_LOLMU</name>
<accession>A0AAD8RW51</accession>
<evidence type="ECO:0000256" key="1">
    <source>
        <dbReference type="ARBA" id="ARBA00022723"/>
    </source>
</evidence>
<dbReference type="Pfam" id="PF12171">
    <property type="entry name" value="zf-C2H2_jaz"/>
    <property type="match status" value="1"/>
</dbReference>
<keyword evidence="1" id="KW-0479">Metal-binding</keyword>
<dbReference type="PANTHER" id="PTHR47487:SF17">
    <property type="entry name" value="C2H2-TYPE DOMAIN-CONTAINING PROTEIN"/>
    <property type="match status" value="1"/>
</dbReference>
<dbReference type="InterPro" id="IPR003604">
    <property type="entry name" value="Matrin/U1-like-C_Znf_C2H2"/>
</dbReference>
<evidence type="ECO:0000259" key="5">
    <source>
        <dbReference type="PROSITE" id="PS00028"/>
    </source>
</evidence>
<dbReference type="Proteomes" id="UP001231189">
    <property type="component" value="Unassembled WGS sequence"/>
</dbReference>
<evidence type="ECO:0000256" key="3">
    <source>
        <dbReference type="ARBA" id="ARBA00022833"/>
    </source>
</evidence>
<dbReference type="SUPFAM" id="SSF57667">
    <property type="entry name" value="beta-beta-alpha zinc fingers"/>
    <property type="match status" value="5"/>
</dbReference>
<dbReference type="InterPro" id="IPR022755">
    <property type="entry name" value="Znf_C2H2_jaz"/>
</dbReference>
<organism evidence="6 7">
    <name type="scientific">Lolium multiflorum</name>
    <name type="common">Italian ryegrass</name>
    <name type="synonym">Lolium perenne subsp. multiflorum</name>
    <dbReference type="NCBI Taxonomy" id="4521"/>
    <lineage>
        <taxon>Eukaryota</taxon>
        <taxon>Viridiplantae</taxon>
        <taxon>Streptophyta</taxon>
        <taxon>Embryophyta</taxon>
        <taxon>Tracheophyta</taxon>
        <taxon>Spermatophyta</taxon>
        <taxon>Magnoliopsida</taxon>
        <taxon>Liliopsida</taxon>
        <taxon>Poales</taxon>
        <taxon>Poaceae</taxon>
        <taxon>BOP clade</taxon>
        <taxon>Pooideae</taxon>
        <taxon>Poodae</taxon>
        <taxon>Poeae</taxon>
        <taxon>Poeae Chloroplast Group 2 (Poeae type)</taxon>
        <taxon>Loliodinae</taxon>
        <taxon>Loliinae</taxon>
        <taxon>Lolium</taxon>
    </lineage>
</organism>